<reference evidence="1 2" key="1">
    <citation type="submission" date="2019-02" db="EMBL/GenBank/DDBJ databases">
        <title>Genome sequencing of the rare red list fungi Phlebia centrifuga.</title>
        <authorList>
            <person name="Buettner E."/>
            <person name="Kellner H."/>
        </authorList>
    </citation>
    <scope>NUCLEOTIDE SEQUENCE [LARGE SCALE GENOMIC DNA]</scope>
    <source>
        <strain evidence="1 2">DSM 108282</strain>
    </source>
</reference>
<dbReference type="EMBL" id="SGPJ01000470">
    <property type="protein sequence ID" value="THG94289.1"/>
    <property type="molecule type" value="Genomic_DNA"/>
</dbReference>
<dbReference type="AlphaFoldDB" id="A0A4S4KD61"/>
<organism evidence="1 2">
    <name type="scientific">Hermanssonia centrifuga</name>
    <dbReference type="NCBI Taxonomy" id="98765"/>
    <lineage>
        <taxon>Eukaryota</taxon>
        <taxon>Fungi</taxon>
        <taxon>Dikarya</taxon>
        <taxon>Basidiomycota</taxon>
        <taxon>Agaricomycotina</taxon>
        <taxon>Agaricomycetes</taxon>
        <taxon>Polyporales</taxon>
        <taxon>Meruliaceae</taxon>
        <taxon>Hermanssonia</taxon>
    </lineage>
</organism>
<keyword evidence="2" id="KW-1185">Reference proteome</keyword>
<gene>
    <name evidence="1" type="ORF">EW026_g7157</name>
</gene>
<proteinExistence type="predicted"/>
<sequence length="204" mass="22598">MATRLRLPSFLGARFACMGRSIVRTMDQISGHSLITGFPRHTVKDPACRLVTKAKASFLRSSSDEADRSDTEDDESVSVFLPAEDSILDEEAAVKVADNDVAILTVVDAILSHDELLGTAMREALRQTQPQAGLVLDFVLRAICHRLPKQGSENEDLADMIPLDLQPLTRRASLAVADIATDVLEREITRQLVQHHNQDIEWEN</sequence>
<evidence type="ECO:0000313" key="1">
    <source>
        <dbReference type="EMBL" id="THG94289.1"/>
    </source>
</evidence>
<evidence type="ECO:0000313" key="2">
    <source>
        <dbReference type="Proteomes" id="UP000309038"/>
    </source>
</evidence>
<comment type="caution">
    <text evidence="1">The sequence shown here is derived from an EMBL/GenBank/DDBJ whole genome shotgun (WGS) entry which is preliminary data.</text>
</comment>
<name>A0A4S4KD61_9APHY</name>
<accession>A0A4S4KD61</accession>
<dbReference type="Proteomes" id="UP000309038">
    <property type="component" value="Unassembled WGS sequence"/>
</dbReference>
<protein>
    <submittedName>
        <fullName evidence="1">Uncharacterized protein</fullName>
    </submittedName>
</protein>